<dbReference type="EnsemblPlants" id="Solyc11g045515.1.1">
    <property type="protein sequence ID" value="Solyc11g045515.1.1"/>
    <property type="gene ID" value="Solyc11g045515.1"/>
</dbReference>
<reference evidence="1" key="1">
    <citation type="journal article" date="2012" name="Nature">
        <title>The tomato genome sequence provides insights into fleshy fruit evolution.</title>
        <authorList>
            <consortium name="Tomato Genome Consortium"/>
        </authorList>
    </citation>
    <scope>NUCLEOTIDE SEQUENCE [LARGE SCALE GENOMIC DNA]</scope>
    <source>
        <strain evidence="1">cv. Heinz 1706</strain>
    </source>
</reference>
<reference evidence="1" key="2">
    <citation type="submission" date="2019-01" db="UniProtKB">
        <authorList>
            <consortium name="EnsemblPlants"/>
        </authorList>
    </citation>
    <scope>IDENTIFICATION</scope>
    <source>
        <strain evidence="1">cv. Heinz 1706</strain>
    </source>
</reference>
<organism evidence="1">
    <name type="scientific">Solanum lycopersicum</name>
    <name type="common">Tomato</name>
    <name type="synonym">Lycopersicon esculentum</name>
    <dbReference type="NCBI Taxonomy" id="4081"/>
    <lineage>
        <taxon>Eukaryota</taxon>
        <taxon>Viridiplantae</taxon>
        <taxon>Streptophyta</taxon>
        <taxon>Embryophyta</taxon>
        <taxon>Tracheophyta</taxon>
        <taxon>Spermatophyta</taxon>
        <taxon>Magnoliopsida</taxon>
        <taxon>eudicotyledons</taxon>
        <taxon>Gunneridae</taxon>
        <taxon>Pentapetalae</taxon>
        <taxon>asterids</taxon>
        <taxon>lamiids</taxon>
        <taxon>Solanales</taxon>
        <taxon>Solanaceae</taxon>
        <taxon>Solanoideae</taxon>
        <taxon>Solaneae</taxon>
        <taxon>Solanum</taxon>
        <taxon>Solanum subgen. Lycopersicon</taxon>
    </lineage>
</organism>
<dbReference type="Proteomes" id="UP000004994">
    <property type="component" value="Chromosome 11"/>
</dbReference>
<dbReference type="Gramene" id="Solyc11g045515.1.1">
    <property type="protein sequence ID" value="Solyc11g045515.1.1"/>
    <property type="gene ID" value="Solyc11g045515.1"/>
</dbReference>
<accession>A0A3Q7IWV8</accession>
<dbReference type="STRING" id="4081.A0A3Q7IWV8"/>
<name>A0A3Q7IWV8_SOLLC</name>
<evidence type="ECO:0000313" key="2">
    <source>
        <dbReference type="Proteomes" id="UP000004994"/>
    </source>
</evidence>
<proteinExistence type="predicted"/>
<dbReference type="InParanoid" id="A0A3Q7IWV8"/>
<keyword evidence="2" id="KW-1185">Reference proteome</keyword>
<sequence>MDKYLDPLPINPKPTKRSQWKRSLLELNGKFDRKYQHDVSGLLMQSYSEGITSYLSHPWSALSNTCELVCWW</sequence>
<protein>
    <submittedName>
        <fullName evidence="1">Uncharacterized protein</fullName>
    </submittedName>
</protein>
<dbReference type="AlphaFoldDB" id="A0A3Q7IWV8"/>
<evidence type="ECO:0000313" key="1">
    <source>
        <dbReference type="EnsemblPlants" id="Solyc11g045515.1.1"/>
    </source>
</evidence>